<sequence>MSRASPLLYGHPHLGAAFTATRSASRLGWRFSRSPGGSLSVSARSSAREHTVYVGKVCTQRASQPEDRPSPSRTQPKTIIALAEGSQTFWGRPFSGATRGQRQAQESAQEPCGAAGCRVSGLPAKAAGRLCGTQSRDAPRPLPGGETPLRMRLGA</sequence>
<feature type="compositionally biased region" description="Polar residues" evidence="1">
    <location>
        <begin position="98"/>
        <end position="108"/>
    </location>
</feature>
<comment type="caution">
    <text evidence="2">The sequence shown here is derived from an EMBL/GenBank/DDBJ whole genome shotgun (WGS) entry which is preliminary data.</text>
</comment>
<gene>
    <name evidence="2" type="ORF">HJG63_009319</name>
</gene>
<accession>A0A7J8C2D7</accession>
<evidence type="ECO:0000313" key="3">
    <source>
        <dbReference type="Proteomes" id="UP000593571"/>
    </source>
</evidence>
<proteinExistence type="predicted"/>
<protein>
    <submittedName>
        <fullName evidence="2">Uncharacterized protein</fullName>
    </submittedName>
</protein>
<evidence type="ECO:0000256" key="1">
    <source>
        <dbReference type="SAM" id="MobiDB-lite"/>
    </source>
</evidence>
<reference evidence="2 3" key="1">
    <citation type="journal article" date="2020" name="Nature">
        <title>Six reference-quality genomes reveal evolution of bat adaptations.</title>
        <authorList>
            <person name="Jebb D."/>
            <person name="Huang Z."/>
            <person name="Pippel M."/>
            <person name="Hughes G.M."/>
            <person name="Lavrichenko K."/>
            <person name="Devanna P."/>
            <person name="Winkler S."/>
            <person name="Jermiin L.S."/>
            <person name="Skirmuntt E.C."/>
            <person name="Katzourakis A."/>
            <person name="Burkitt-Gray L."/>
            <person name="Ray D.A."/>
            <person name="Sullivan K.A.M."/>
            <person name="Roscito J.G."/>
            <person name="Kirilenko B.M."/>
            <person name="Davalos L.M."/>
            <person name="Corthals A.P."/>
            <person name="Power M.L."/>
            <person name="Jones G."/>
            <person name="Ransome R.D."/>
            <person name="Dechmann D.K.N."/>
            <person name="Locatelli A.G."/>
            <person name="Puechmaille S.J."/>
            <person name="Fedrigo O."/>
            <person name="Jarvis E.D."/>
            <person name="Hiller M."/>
            <person name="Vernes S.C."/>
            <person name="Myers E.W."/>
            <person name="Teeling E.C."/>
        </authorList>
    </citation>
    <scope>NUCLEOTIDE SEQUENCE [LARGE SCALE GENOMIC DNA]</scope>
    <source>
        <strain evidence="2">MRouAeg1</strain>
        <tissue evidence="2">Muscle</tissue>
    </source>
</reference>
<name>A0A7J8C2D7_ROUAE</name>
<feature type="region of interest" description="Disordered" evidence="1">
    <location>
        <begin position="91"/>
        <end position="155"/>
    </location>
</feature>
<dbReference type="Proteomes" id="UP000593571">
    <property type="component" value="Unassembled WGS sequence"/>
</dbReference>
<feature type="region of interest" description="Disordered" evidence="1">
    <location>
        <begin position="57"/>
        <end position="77"/>
    </location>
</feature>
<dbReference type="EMBL" id="JACASE010000015">
    <property type="protein sequence ID" value="KAF6404990.1"/>
    <property type="molecule type" value="Genomic_DNA"/>
</dbReference>
<evidence type="ECO:0000313" key="2">
    <source>
        <dbReference type="EMBL" id="KAF6404990.1"/>
    </source>
</evidence>
<dbReference type="AlphaFoldDB" id="A0A7J8C2D7"/>
<organism evidence="2 3">
    <name type="scientific">Rousettus aegyptiacus</name>
    <name type="common">Egyptian fruit bat</name>
    <name type="synonym">Pteropus aegyptiacus</name>
    <dbReference type="NCBI Taxonomy" id="9407"/>
    <lineage>
        <taxon>Eukaryota</taxon>
        <taxon>Metazoa</taxon>
        <taxon>Chordata</taxon>
        <taxon>Craniata</taxon>
        <taxon>Vertebrata</taxon>
        <taxon>Euteleostomi</taxon>
        <taxon>Mammalia</taxon>
        <taxon>Eutheria</taxon>
        <taxon>Laurasiatheria</taxon>
        <taxon>Chiroptera</taxon>
        <taxon>Yinpterochiroptera</taxon>
        <taxon>Pteropodoidea</taxon>
        <taxon>Pteropodidae</taxon>
        <taxon>Rousettinae</taxon>
        <taxon>Rousettus</taxon>
    </lineage>
</organism>
<keyword evidence="3" id="KW-1185">Reference proteome</keyword>